<protein>
    <submittedName>
        <fullName evidence="2">Uncharacterized protein</fullName>
    </submittedName>
</protein>
<dbReference type="EnsemblMetazoa" id="CJA41798.1">
    <property type="protein sequence ID" value="CJA41798.1"/>
    <property type="gene ID" value="WBGene00217646"/>
</dbReference>
<name>A0A8R1J1W3_CAEJA</name>
<reference evidence="3" key="1">
    <citation type="submission" date="2010-08" db="EMBL/GenBank/DDBJ databases">
        <authorList>
            <consortium name="Caenorhabditis japonica Sequencing Consortium"/>
            <person name="Wilson R.K."/>
        </authorList>
    </citation>
    <scope>NUCLEOTIDE SEQUENCE [LARGE SCALE GENOMIC DNA]</scope>
    <source>
        <strain evidence="3">DF5081</strain>
    </source>
</reference>
<feature type="transmembrane region" description="Helical" evidence="1">
    <location>
        <begin position="74"/>
        <end position="93"/>
    </location>
</feature>
<evidence type="ECO:0000313" key="3">
    <source>
        <dbReference type="Proteomes" id="UP000005237"/>
    </source>
</evidence>
<keyword evidence="3" id="KW-1185">Reference proteome</keyword>
<sequence>MHLEGRFYYSFYGRSTSIIDFNKIAEISASLVLGYFSLAVSLLNIVHATGIYLHFQIVMQFIKDKNFMLGESQAVYIGIGIVLQMVFTLVFGYNPEVKQN</sequence>
<proteinExistence type="predicted"/>
<accession>A0A8R1J1W3</accession>
<keyword evidence="1" id="KW-0472">Membrane</keyword>
<feature type="transmembrane region" description="Helical" evidence="1">
    <location>
        <begin position="32"/>
        <end position="53"/>
    </location>
</feature>
<organism evidence="2 3">
    <name type="scientific">Caenorhabditis japonica</name>
    <dbReference type="NCBI Taxonomy" id="281687"/>
    <lineage>
        <taxon>Eukaryota</taxon>
        <taxon>Metazoa</taxon>
        <taxon>Ecdysozoa</taxon>
        <taxon>Nematoda</taxon>
        <taxon>Chromadorea</taxon>
        <taxon>Rhabditida</taxon>
        <taxon>Rhabditina</taxon>
        <taxon>Rhabditomorpha</taxon>
        <taxon>Rhabditoidea</taxon>
        <taxon>Rhabditidae</taxon>
        <taxon>Peloderinae</taxon>
        <taxon>Caenorhabditis</taxon>
    </lineage>
</organism>
<dbReference type="Proteomes" id="UP000005237">
    <property type="component" value="Unassembled WGS sequence"/>
</dbReference>
<reference evidence="2" key="2">
    <citation type="submission" date="2022-06" db="UniProtKB">
        <authorList>
            <consortium name="EnsemblMetazoa"/>
        </authorList>
    </citation>
    <scope>IDENTIFICATION</scope>
    <source>
        <strain evidence="2">DF5081</strain>
    </source>
</reference>
<keyword evidence="1" id="KW-0812">Transmembrane</keyword>
<evidence type="ECO:0000256" key="1">
    <source>
        <dbReference type="SAM" id="Phobius"/>
    </source>
</evidence>
<evidence type="ECO:0000313" key="2">
    <source>
        <dbReference type="EnsemblMetazoa" id="CJA41798.1"/>
    </source>
</evidence>
<dbReference type="AlphaFoldDB" id="A0A8R1J1W3"/>
<keyword evidence="1" id="KW-1133">Transmembrane helix</keyword>